<evidence type="ECO:0000313" key="2">
    <source>
        <dbReference type="Proteomes" id="UP000762676"/>
    </source>
</evidence>
<gene>
    <name evidence="1" type="ORF">ElyMa_002139200</name>
</gene>
<evidence type="ECO:0000313" key="1">
    <source>
        <dbReference type="EMBL" id="GFR73523.1"/>
    </source>
</evidence>
<sequence length="113" mass="13205">MPWLGIEPATSRSRVRRANHSTALPLYWYDYGEQLKRVNLRGRGKPVLFQDVIHKQAYKKSLPFSKAKKQTSRLSIQKKYIVNAWYELLSVSHTAKDLTPEKMQRVTCLICKI</sequence>
<comment type="caution">
    <text evidence="1">The sequence shown here is derived from an EMBL/GenBank/DDBJ whole genome shotgun (WGS) entry which is preliminary data.</text>
</comment>
<dbReference type="Proteomes" id="UP000762676">
    <property type="component" value="Unassembled WGS sequence"/>
</dbReference>
<keyword evidence="2" id="KW-1185">Reference proteome</keyword>
<reference evidence="1 2" key="1">
    <citation type="journal article" date="2021" name="Elife">
        <title>Chloroplast acquisition without the gene transfer in kleptoplastic sea slugs, Plakobranchus ocellatus.</title>
        <authorList>
            <person name="Maeda T."/>
            <person name="Takahashi S."/>
            <person name="Yoshida T."/>
            <person name="Shimamura S."/>
            <person name="Takaki Y."/>
            <person name="Nagai Y."/>
            <person name="Toyoda A."/>
            <person name="Suzuki Y."/>
            <person name="Arimoto A."/>
            <person name="Ishii H."/>
            <person name="Satoh N."/>
            <person name="Nishiyama T."/>
            <person name="Hasebe M."/>
            <person name="Maruyama T."/>
            <person name="Minagawa J."/>
            <person name="Obokata J."/>
            <person name="Shigenobu S."/>
        </authorList>
    </citation>
    <scope>NUCLEOTIDE SEQUENCE [LARGE SCALE GENOMIC DNA]</scope>
</reference>
<organism evidence="1 2">
    <name type="scientific">Elysia marginata</name>
    <dbReference type="NCBI Taxonomy" id="1093978"/>
    <lineage>
        <taxon>Eukaryota</taxon>
        <taxon>Metazoa</taxon>
        <taxon>Spiralia</taxon>
        <taxon>Lophotrochozoa</taxon>
        <taxon>Mollusca</taxon>
        <taxon>Gastropoda</taxon>
        <taxon>Heterobranchia</taxon>
        <taxon>Euthyneura</taxon>
        <taxon>Panpulmonata</taxon>
        <taxon>Sacoglossa</taxon>
        <taxon>Placobranchoidea</taxon>
        <taxon>Plakobranchidae</taxon>
        <taxon>Elysia</taxon>
    </lineage>
</organism>
<dbReference type="AlphaFoldDB" id="A0AAV4FJD7"/>
<dbReference type="EMBL" id="BMAT01004451">
    <property type="protein sequence ID" value="GFR73523.1"/>
    <property type="molecule type" value="Genomic_DNA"/>
</dbReference>
<accession>A0AAV4FJD7</accession>
<proteinExistence type="predicted"/>
<protein>
    <submittedName>
        <fullName evidence="1">Uncharacterized protein</fullName>
    </submittedName>
</protein>
<name>A0AAV4FJD7_9GAST</name>